<reference evidence="3 4" key="1">
    <citation type="journal article" date="2015" name="Nature">
        <title>rRNA introns, odd ribosomes, and small enigmatic genomes across a large radiation of phyla.</title>
        <authorList>
            <person name="Brown C.T."/>
            <person name="Hug L.A."/>
            <person name="Thomas B.C."/>
            <person name="Sharon I."/>
            <person name="Castelle C.J."/>
            <person name="Singh A."/>
            <person name="Wilkins M.J."/>
            <person name="Williams K.H."/>
            <person name="Banfield J.F."/>
        </authorList>
    </citation>
    <scope>NUCLEOTIDE SEQUENCE [LARGE SCALE GENOMIC DNA]</scope>
</reference>
<dbReference type="NCBIfam" id="TIGR01076">
    <property type="entry name" value="sortase_fam"/>
    <property type="match status" value="1"/>
</dbReference>
<dbReference type="Pfam" id="PF04203">
    <property type="entry name" value="Sortase"/>
    <property type="match status" value="1"/>
</dbReference>
<evidence type="ECO:0000313" key="3">
    <source>
        <dbReference type="EMBL" id="KKR10946.1"/>
    </source>
</evidence>
<comment type="caution">
    <text evidence="3">The sequence shown here is derived from an EMBL/GenBank/DDBJ whole genome shotgun (WGS) entry which is preliminary data.</text>
</comment>
<dbReference type="EMBL" id="LBWP01000013">
    <property type="protein sequence ID" value="KKR10946.1"/>
    <property type="molecule type" value="Genomic_DNA"/>
</dbReference>
<dbReference type="AlphaFoldDB" id="A0A0G0NDP4"/>
<dbReference type="SUPFAM" id="SSF63817">
    <property type="entry name" value="Sortase"/>
    <property type="match status" value="1"/>
</dbReference>
<name>A0A0G0NDP4_9BACT</name>
<keyword evidence="1" id="KW-0378">Hydrolase</keyword>
<dbReference type="InterPro" id="IPR023365">
    <property type="entry name" value="Sortase_dom-sf"/>
</dbReference>
<dbReference type="InterPro" id="IPR042003">
    <property type="entry name" value="Sortase_E"/>
</dbReference>
<gene>
    <name evidence="3" type="ORF">UT39_C0013G0009</name>
</gene>
<sequence>MSETDEFVKTWHKRQFKKNLSSHISDSDSNRGAAAKTLDNNRDTINDSFVSLDPHQLQAEKKHLQTRRTARTVLKHSGTFIFILSLAATVIILFPFFGIGTKRAVQHSTNEPTFVPKLETSEAKVIKEATGLGLDARFSIYVPKIDAKSPVIENVDLGNEEQYLTALKKGVAHGKGTYFPGQGKNVFLFSHSVSAPEYVQTYNAVFYNLRNLEVGDEIAIYFSGEKYLYIVSEKIVAAPSDISFLTKDYGKETLILQTCDPPGTTLRRLLVIAKIQ</sequence>
<keyword evidence="2" id="KW-1133">Transmembrane helix</keyword>
<evidence type="ECO:0000256" key="2">
    <source>
        <dbReference type="SAM" id="Phobius"/>
    </source>
</evidence>
<dbReference type="GO" id="GO:0016787">
    <property type="term" value="F:hydrolase activity"/>
    <property type="evidence" value="ECO:0007669"/>
    <property type="project" value="UniProtKB-KW"/>
</dbReference>
<dbReference type="InterPro" id="IPR005754">
    <property type="entry name" value="Sortase"/>
</dbReference>
<protein>
    <submittedName>
        <fullName evidence="3">Peptidase C60, sortase A and B</fullName>
    </submittedName>
</protein>
<dbReference type="CDD" id="cd05830">
    <property type="entry name" value="Sortase_E"/>
    <property type="match status" value="1"/>
</dbReference>
<feature type="transmembrane region" description="Helical" evidence="2">
    <location>
        <begin position="77"/>
        <end position="99"/>
    </location>
</feature>
<organism evidence="3 4">
    <name type="scientific">Candidatus Woesebacteria bacterium GW2011_GWA1_39_21</name>
    <dbReference type="NCBI Taxonomy" id="1618550"/>
    <lineage>
        <taxon>Bacteria</taxon>
        <taxon>Candidatus Woeseibacteriota</taxon>
    </lineage>
</organism>
<accession>A0A0G0NDP4</accession>
<dbReference type="STRING" id="1618550.UT39_C0013G0009"/>
<evidence type="ECO:0000256" key="1">
    <source>
        <dbReference type="ARBA" id="ARBA00022801"/>
    </source>
</evidence>
<keyword evidence="2" id="KW-0472">Membrane</keyword>
<dbReference type="Proteomes" id="UP000034246">
    <property type="component" value="Unassembled WGS sequence"/>
</dbReference>
<evidence type="ECO:0000313" key="4">
    <source>
        <dbReference type="Proteomes" id="UP000034246"/>
    </source>
</evidence>
<proteinExistence type="predicted"/>
<keyword evidence="2" id="KW-0812">Transmembrane</keyword>
<dbReference type="Gene3D" id="2.40.260.10">
    <property type="entry name" value="Sortase"/>
    <property type="match status" value="1"/>
</dbReference>